<dbReference type="GeneID" id="50537873"/>
<name>A0A0Q2SKI3_VIBFU</name>
<dbReference type="SMART" id="SM00471">
    <property type="entry name" value="HDc"/>
    <property type="match status" value="2"/>
</dbReference>
<dbReference type="OrthoDB" id="9816273at2"/>
<feature type="domain" description="HD-GYP" evidence="2">
    <location>
        <begin position="216"/>
        <end position="412"/>
    </location>
</feature>
<dbReference type="EMBL" id="LKHS01000001">
    <property type="protein sequence ID" value="KQH88091.1"/>
    <property type="molecule type" value="Genomic_DNA"/>
</dbReference>
<accession>A0A0Q2SKI3</accession>
<dbReference type="GO" id="GO:0008081">
    <property type="term" value="F:phosphoric diester hydrolase activity"/>
    <property type="evidence" value="ECO:0007669"/>
    <property type="project" value="UniProtKB-ARBA"/>
</dbReference>
<dbReference type="PROSITE" id="PS51832">
    <property type="entry name" value="HD_GYP"/>
    <property type="match status" value="1"/>
</dbReference>
<evidence type="ECO:0000313" key="3">
    <source>
        <dbReference type="EMBL" id="KQH88091.1"/>
    </source>
</evidence>
<dbReference type="SUPFAM" id="SSF109604">
    <property type="entry name" value="HD-domain/PDEase-like"/>
    <property type="match status" value="2"/>
</dbReference>
<evidence type="ECO:0000259" key="1">
    <source>
        <dbReference type="PROSITE" id="PS51831"/>
    </source>
</evidence>
<dbReference type="Gene3D" id="1.10.3210.10">
    <property type="entry name" value="Hypothetical protein af1432"/>
    <property type="match status" value="2"/>
</dbReference>
<reference evidence="3 4" key="1">
    <citation type="submission" date="2015-08" db="EMBL/GenBank/DDBJ databases">
        <title>Antibacterial properties of a collection of Vibrionaceae strains.</title>
        <authorList>
            <person name="Giubergia S."/>
        </authorList>
    </citation>
    <scope>NUCLEOTIDE SEQUENCE [LARGE SCALE GENOMIC DNA]</scope>
    <source>
        <strain evidence="3 4">S0821</strain>
    </source>
</reference>
<sequence>MNDEKALNIDLRQMIMAIEKTVSLVGMNDTNHGKRVGAIAYQIAREAGCDDEDVQSAFELGMLHDCGVSTAQMHSTLVNHFDSEDAHIHCDIGYRLLRNFAPLAKYAVPILYHHTPWRELEHSGINERDVRMANLIFLADRIDVLGVGHYETDILLINEQIVQSIRGYADHYFSPQWVQAFERVQRTEAFWMALEDRYVTRLAWEMGQSQNPQMLSLAQVKQLSMILSYVVDQKSRYTAKHSMRVADVARSIGVLYGLSESRCDKIEIAGLLHDLGKLNVPDDILDKPGPLTDYERSVMMRHSYETYDILRSIEGLGEMARWAAFHHEGVNGVGYPFHPQEHELSIEARMIAVADVFQALVQHRPYRKGMSQPIALALIDGMADAGKLDRRLVDLVIQHAETLYAIAKGADPNHNQAYLNLMTA</sequence>
<dbReference type="InterPro" id="IPR006674">
    <property type="entry name" value="HD_domain"/>
</dbReference>
<dbReference type="PANTHER" id="PTHR43155">
    <property type="entry name" value="CYCLIC DI-GMP PHOSPHODIESTERASE PA4108-RELATED"/>
    <property type="match status" value="1"/>
</dbReference>
<dbReference type="Proteomes" id="UP000051221">
    <property type="component" value="Unassembled WGS sequence"/>
</dbReference>
<dbReference type="InParanoid" id="A0A0Q2SKI3"/>
<protein>
    <submittedName>
        <fullName evidence="3">Phosphodiesterase</fullName>
    </submittedName>
</protein>
<organism evidence="3 4">
    <name type="scientific">Vibrio furnissii</name>
    <dbReference type="NCBI Taxonomy" id="29494"/>
    <lineage>
        <taxon>Bacteria</taxon>
        <taxon>Pseudomonadati</taxon>
        <taxon>Pseudomonadota</taxon>
        <taxon>Gammaproteobacteria</taxon>
        <taxon>Vibrionales</taxon>
        <taxon>Vibrionaceae</taxon>
        <taxon>Vibrio</taxon>
    </lineage>
</organism>
<dbReference type="CDD" id="cd00077">
    <property type="entry name" value="HDc"/>
    <property type="match status" value="2"/>
</dbReference>
<gene>
    <name evidence="3" type="ORF">AMR76_02045</name>
</gene>
<dbReference type="Pfam" id="PF13487">
    <property type="entry name" value="HD_5"/>
    <property type="match status" value="1"/>
</dbReference>
<evidence type="ECO:0000313" key="4">
    <source>
        <dbReference type="Proteomes" id="UP000051221"/>
    </source>
</evidence>
<proteinExistence type="predicted"/>
<dbReference type="Pfam" id="PF01966">
    <property type="entry name" value="HD"/>
    <property type="match status" value="1"/>
</dbReference>
<dbReference type="AlphaFoldDB" id="A0A0Q2SKI3"/>
<dbReference type="PANTHER" id="PTHR43155:SF1">
    <property type="entry name" value="3'3'-CGAMP-SPECIFIC PHOSPHODIESTERASE 1"/>
    <property type="match status" value="1"/>
</dbReference>
<dbReference type="RefSeq" id="WP_004727827.1">
    <property type="nucleotide sequence ID" value="NZ_CABLCD010000014.1"/>
</dbReference>
<dbReference type="InterPro" id="IPR037522">
    <property type="entry name" value="HD_GYP_dom"/>
</dbReference>
<dbReference type="InterPro" id="IPR003607">
    <property type="entry name" value="HD/PDEase_dom"/>
</dbReference>
<evidence type="ECO:0000259" key="2">
    <source>
        <dbReference type="PROSITE" id="PS51832"/>
    </source>
</evidence>
<feature type="domain" description="HD" evidence="1">
    <location>
        <begin position="238"/>
        <end position="360"/>
    </location>
</feature>
<dbReference type="PROSITE" id="PS51831">
    <property type="entry name" value="HD"/>
    <property type="match status" value="1"/>
</dbReference>
<comment type="caution">
    <text evidence="3">The sequence shown here is derived from an EMBL/GenBank/DDBJ whole genome shotgun (WGS) entry which is preliminary data.</text>
</comment>
<keyword evidence="4" id="KW-1185">Reference proteome</keyword>